<evidence type="ECO:0000313" key="3">
    <source>
        <dbReference type="EMBL" id="GAA2385401.1"/>
    </source>
</evidence>
<keyword evidence="4" id="KW-1185">Reference proteome</keyword>
<feature type="transmembrane region" description="Helical" evidence="2">
    <location>
        <begin position="74"/>
        <end position="93"/>
    </location>
</feature>
<feature type="region of interest" description="Disordered" evidence="1">
    <location>
        <begin position="1"/>
        <end position="26"/>
    </location>
</feature>
<organism evidence="3 4">
    <name type="scientific">Streptomyces glaucosporus</name>
    <dbReference type="NCBI Taxonomy" id="284044"/>
    <lineage>
        <taxon>Bacteria</taxon>
        <taxon>Bacillati</taxon>
        <taxon>Actinomycetota</taxon>
        <taxon>Actinomycetes</taxon>
        <taxon>Kitasatosporales</taxon>
        <taxon>Streptomycetaceae</taxon>
        <taxon>Streptomyces</taxon>
    </lineage>
</organism>
<accession>A0ABP5UPW7</accession>
<evidence type="ECO:0000313" key="4">
    <source>
        <dbReference type="Proteomes" id="UP001500058"/>
    </source>
</evidence>
<keyword evidence="2" id="KW-0472">Membrane</keyword>
<keyword evidence="2" id="KW-1133">Transmembrane helix</keyword>
<dbReference type="EMBL" id="BAAATJ010000002">
    <property type="protein sequence ID" value="GAA2385401.1"/>
    <property type="molecule type" value="Genomic_DNA"/>
</dbReference>
<name>A0ABP5UPW7_9ACTN</name>
<protein>
    <recommendedName>
        <fullName evidence="5">Integral membrane protein</fullName>
    </recommendedName>
</protein>
<feature type="compositionally biased region" description="Basic and acidic residues" evidence="1">
    <location>
        <begin position="104"/>
        <end position="121"/>
    </location>
</feature>
<comment type="caution">
    <text evidence="3">The sequence shown here is derived from an EMBL/GenBank/DDBJ whole genome shotgun (WGS) entry which is preliminary data.</text>
</comment>
<evidence type="ECO:0008006" key="5">
    <source>
        <dbReference type="Google" id="ProtNLM"/>
    </source>
</evidence>
<feature type="region of interest" description="Disordered" evidence="1">
    <location>
        <begin position="98"/>
        <end position="121"/>
    </location>
</feature>
<reference evidence="4" key="1">
    <citation type="journal article" date="2019" name="Int. J. Syst. Evol. Microbiol.">
        <title>The Global Catalogue of Microorganisms (GCM) 10K type strain sequencing project: providing services to taxonomists for standard genome sequencing and annotation.</title>
        <authorList>
            <consortium name="The Broad Institute Genomics Platform"/>
            <consortium name="The Broad Institute Genome Sequencing Center for Infectious Disease"/>
            <person name="Wu L."/>
            <person name="Ma J."/>
        </authorList>
    </citation>
    <scope>NUCLEOTIDE SEQUENCE [LARGE SCALE GENOMIC DNA]</scope>
    <source>
        <strain evidence="4">JCM 6921</strain>
    </source>
</reference>
<dbReference type="Proteomes" id="UP001500058">
    <property type="component" value="Unassembled WGS sequence"/>
</dbReference>
<gene>
    <name evidence="3" type="ORF">GCM10010420_04820</name>
</gene>
<evidence type="ECO:0000256" key="2">
    <source>
        <dbReference type="SAM" id="Phobius"/>
    </source>
</evidence>
<evidence type="ECO:0000256" key="1">
    <source>
        <dbReference type="SAM" id="MobiDB-lite"/>
    </source>
</evidence>
<sequence>MTNGVNGPHGSHDSTGADWQEEEKELEERSASAARLFDIRRVIGLLFLIYGILVTLAGVFVSDENLRKAQDININLWTGLAMLALGLLFLLWLRLSPTVPPPSAEERERRSAPRERPSRGE</sequence>
<proteinExistence type="predicted"/>
<feature type="transmembrane region" description="Helical" evidence="2">
    <location>
        <begin position="42"/>
        <end position="62"/>
    </location>
</feature>
<keyword evidence="2" id="KW-0812">Transmembrane</keyword>